<evidence type="ECO:0000313" key="3">
    <source>
        <dbReference type="Proteomes" id="UP000002058"/>
    </source>
</evidence>
<dbReference type="RefSeq" id="XP_002541921.1">
    <property type="nucleotide sequence ID" value="XM_002541875.1"/>
</dbReference>
<evidence type="ECO:0000313" key="2">
    <source>
        <dbReference type="EMBL" id="EEP76588.1"/>
    </source>
</evidence>
<dbReference type="VEuPathDB" id="FungiDB:UREG_01437"/>
<feature type="region of interest" description="Disordered" evidence="1">
    <location>
        <begin position="15"/>
        <end position="36"/>
    </location>
</feature>
<organism evidence="2 3">
    <name type="scientific">Uncinocarpus reesii (strain UAMH 1704)</name>
    <dbReference type="NCBI Taxonomy" id="336963"/>
    <lineage>
        <taxon>Eukaryota</taxon>
        <taxon>Fungi</taxon>
        <taxon>Dikarya</taxon>
        <taxon>Ascomycota</taxon>
        <taxon>Pezizomycotina</taxon>
        <taxon>Eurotiomycetes</taxon>
        <taxon>Eurotiomycetidae</taxon>
        <taxon>Onygenales</taxon>
        <taxon>Onygenaceae</taxon>
        <taxon>Uncinocarpus</taxon>
    </lineage>
</organism>
<protein>
    <submittedName>
        <fullName evidence="2">Uncharacterized protein</fullName>
    </submittedName>
</protein>
<gene>
    <name evidence="2" type="ORF">UREG_01437</name>
</gene>
<reference evidence="3" key="1">
    <citation type="journal article" date="2009" name="Genome Res.">
        <title>Comparative genomic analyses of the human fungal pathogens Coccidioides and their relatives.</title>
        <authorList>
            <person name="Sharpton T.J."/>
            <person name="Stajich J.E."/>
            <person name="Rounsley S.D."/>
            <person name="Gardner M.J."/>
            <person name="Wortman J.R."/>
            <person name="Jordar V.S."/>
            <person name="Maiti R."/>
            <person name="Kodira C.D."/>
            <person name="Neafsey D.E."/>
            <person name="Zeng Q."/>
            <person name="Hung C.-Y."/>
            <person name="McMahan C."/>
            <person name="Muszewska A."/>
            <person name="Grynberg M."/>
            <person name="Mandel M.A."/>
            <person name="Kellner E.M."/>
            <person name="Barker B.M."/>
            <person name="Galgiani J.N."/>
            <person name="Orbach M.J."/>
            <person name="Kirkland T.N."/>
            <person name="Cole G.T."/>
            <person name="Henn M.R."/>
            <person name="Birren B.W."/>
            <person name="Taylor J.W."/>
        </authorList>
    </citation>
    <scope>NUCLEOTIDE SEQUENCE [LARGE SCALE GENOMIC DNA]</scope>
    <source>
        <strain evidence="3">UAMH 1704</strain>
    </source>
</reference>
<sequence>MGDYGDLLDYNYDDYDFDETADPPSPTAEGLGENEYLLRKEIPKSERYISSYTMS</sequence>
<dbReference type="InParanoid" id="C4JI12"/>
<name>C4JI12_UNCRE</name>
<dbReference type="GeneID" id="8440691"/>
<dbReference type="KEGG" id="ure:UREG_01437"/>
<keyword evidence="3" id="KW-1185">Reference proteome</keyword>
<evidence type="ECO:0000256" key="1">
    <source>
        <dbReference type="SAM" id="MobiDB-lite"/>
    </source>
</evidence>
<dbReference type="Proteomes" id="UP000002058">
    <property type="component" value="Unassembled WGS sequence"/>
</dbReference>
<proteinExistence type="predicted"/>
<accession>C4JI12</accession>
<dbReference type="EMBL" id="CH476615">
    <property type="protein sequence ID" value="EEP76588.1"/>
    <property type="molecule type" value="Genomic_DNA"/>
</dbReference>
<dbReference type="AlphaFoldDB" id="C4JI12"/>
<dbReference type="HOGENOM" id="CLU_3034120_0_0_1"/>